<keyword evidence="9 10" id="KW-0131">Cell cycle</keyword>
<feature type="transmembrane region" description="Helical" evidence="11">
    <location>
        <begin position="12"/>
        <end position="35"/>
    </location>
</feature>
<dbReference type="Pfam" id="PF02687">
    <property type="entry name" value="FtsX"/>
    <property type="match status" value="1"/>
</dbReference>
<dbReference type="GO" id="GO:0005886">
    <property type="term" value="C:plasma membrane"/>
    <property type="evidence" value="ECO:0007669"/>
    <property type="project" value="UniProtKB-SubCell"/>
</dbReference>
<feature type="transmembrane region" description="Helical" evidence="11">
    <location>
        <begin position="221"/>
        <end position="240"/>
    </location>
</feature>
<protein>
    <recommendedName>
        <fullName evidence="3 10">Cell division protein FtsX</fullName>
    </recommendedName>
</protein>
<dbReference type="InterPro" id="IPR040690">
    <property type="entry name" value="FtsX_ECD"/>
</dbReference>
<evidence type="ECO:0000259" key="13">
    <source>
        <dbReference type="Pfam" id="PF18075"/>
    </source>
</evidence>
<evidence type="ECO:0000256" key="6">
    <source>
        <dbReference type="ARBA" id="ARBA00022692"/>
    </source>
</evidence>
<keyword evidence="5 10" id="KW-0132">Cell division</keyword>
<keyword evidence="15" id="KW-1185">Reference proteome</keyword>
<dbReference type="Pfam" id="PF18075">
    <property type="entry name" value="FtsX_ECD"/>
    <property type="match status" value="1"/>
</dbReference>
<evidence type="ECO:0000313" key="15">
    <source>
        <dbReference type="Proteomes" id="UP000501128"/>
    </source>
</evidence>
<dbReference type="PIRSF" id="PIRSF003097">
    <property type="entry name" value="FtsX"/>
    <property type="match status" value="1"/>
</dbReference>
<evidence type="ECO:0000256" key="8">
    <source>
        <dbReference type="ARBA" id="ARBA00023136"/>
    </source>
</evidence>
<dbReference type="PANTHER" id="PTHR47755:SF1">
    <property type="entry name" value="CELL DIVISION PROTEIN FTSX"/>
    <property type="match status" value="1"/>
</dbReference>
<proteinExistence type="inferred from homology"/>
<comment type="similarity">
    <text evidence="2 10">Belongs to the ABC-4 integral membrane protein family. FtsX subfamily.</text>
</comment>
<reference evidence="14 15" key="1">
    <citation type="submission" date="2020-04" db="EMBL/GenBank/DDBJ databases">
        <title>Genome sequencing of novel species.</title>
        <authorList>
            <person name="Heo J."/>
            <person name="Kim S.-J."/>
            <person name="Kim J.-S."/>
            <person name="Hong S.-B."/>
            <person name="Kwon S.-W."/>
        </authorList>
    </citation>
    <scope>NUCLEOTIDE SEQUENCE [LARGE SCALE GENOMIC DNA]</scope>
    <source>
        <strain evidence="14 15">CJU-R4</strain>
    </source>
</reference>
<feature type="domain" description="FtsX extracellular" evidence="13">
    <location>
        <begin position="49"/>
        <end position="149"/>
    </location>
</feature>
<dbReference type="AlphaFoldDB" id="A0A7L5DLG8"/>
<evidence type="ECO:0000256" key="2">
    <source>
        <dbReference type="ARBA" id="ARBA00007379"/>
    </source>
</evidence>
<sequence>MARKKKKVGAYPAGMILFSLTLALFLIGFCGMLAIESKRLVQYIRENYEVRVFLDKDTDSTKAATLMYRTLADKPYTLTTDGKPQVTFVSKDAAAREFIAETKEDFSKFLTENPLRDSYRIKLNEAYFDESKLAGVKTDLENVDGVFEVVYQENLVDSINRNIGRIYTVMAVFALIMLLIIVVLMNNTIRLALHSQRMLIRSMQLVGATNSFITRPFLGRGVWQGLLAGAIAVVLLLVGLQVATHNLPELAYFQDTTQLIALLAGLVGLGALIGFFSTFQAVHRYLGLTLDELY</sequence>
<evidence type="ECO:0000256" key="10">
    <source>
        <dbReference type="PIRNR" id="PIRNR003097"/>
    </source>
</evidence>
<dbReference type="RefSeq" id="WP_169551300.1">
    <property type="nucleotide sequence ID" value="NZ_CP051677.1"/>
</dbReference>
<accession>A0A7L5DLG8</accession>
<evidence type="ECO:0000256" key="7">
    <source>
        <dbReference type="ARBA" id="ARBA00022989"/>
    </source>
</evidence>
<dbReference type="GO" id="GO:0051301">
    <property type="term" value="P:cell division"/>
    <property type="evidence" value="ECO:0007669"/>
    <property type="project" value="UniProtKB-KW"/>
</dbReference>
<gene>
    <name evidence="14" type="ORF">HH216_13605</name>
</gene>
<feature type="domain" description="ABC3 transporter permease C-terminal" evidence="12">
    <location>
        <begin position="172"/>
        <end position="283"/>
    </location>
</feature>
<keyword evidence="6 11" id="KW-0812">Transmembrane</keyword>
<evidence type="ECO:0000256" key="1">
    <source>
        <dbReference type="ARBA" id="ARBA00004651"/>
    </source>
</evidence>
<dbReference type="InterPro" id="IPR004513">
    <property type="entry name" value="FtsX"/>
</dbReference>
<evidence type="ECO:0000256" key="4">
    <source>
        <dbReference type="ARBA" id="ARBA00022475"/>
    </source>
</evidence>
<organism evidence="14 15">
    <name type="scientific">Spirosoma rhododendri</name>
    <dbReference type="NCBI Taxonomy" id="2728024"/>
    <lineage>
        <taxon>Bacteria</taxon>
        <taxon>Pseudomonadati</taxon>
        <taxon>Bacteroidota</taxon>
        <taxon>Cytophagia</taxon>
        <taxon>Cytophagales</taxon>
        <taxon>Cytophagaceae</taxon>
        <taxon>Spirosoma</taxon>
    </lineage>
</organism>
<evidence type="ECO:0000256" key="11">
    <source>
        <dbReference type="SAM" id="Phobius"/>
    </source>
</evidence>
<feature type="transmembrane region" description="Helical" evidence="11">
    <location>
        <begin position="166"/>
        <end position="193"/>
    </location>
</feature>
<evidence type="ECO:0000259" key="12">
    <source>
        <dbReference type="Pfam" id="PF02687"/>
    </source>
</evidence>
<evidence type="ECO:0000256" key="5">
    <source>
        <dbReference type="ARBA" id="ARBA00022618"/>
    </source>
</evidence>
<keyword evidence="4 10" id="KW-1003">Cell membrane</keyword>
<dbReference type="KEGG" id="srho:HH216_13605"/>
<name>A0A7L5DLG8_9BACT</name>
<dbReference type="Gene3D" id="3.30.70.3040">
    <property type="match status" value="1"/>
</dbReference>
<comment type="subcellular location">
    <subcellularLocation>
        <location evidence="1">Cell membrane</location>
        <topology evidence="1">Multi-pass membrane protein</topology>
    </subcellularLocation>
</comment>
<feature type="transmembrane region" description="Helical" evidence="11">
    <location>
        <begin position="260"/>
        <end position="279"/>
    </location>
</feature>
<dbReference type="Proteomes" id="UP000501128">
    <property type="component" value="Chromosome"/>
</dbReference>
<dbReference type="PANTHER" id="PTHR47755">
    <property type="entry name" value="CELL DIVISION PROTEIN FTSX"/>
    <property type="match status" value="1"/>
</dbReference>
<dbReference type="InterPro" id="IPR003838">
    <property type="entry name" value="ABC3_permease_C"/>
</dbReference>
<dbReference type="EMBL" id="CP051677">
    <property type="protein sequence ID" value="QJD79334.1"/>
    <property type="molecule type" value="Genomic_DNA"/>
</dbReference>
<evidence type="ECO:0000313" key="14">
    <source>
        <dbReference type="EMBL" id="QJD79334.1"/>
    </source>
</evidence>
<keyword evidence="8 10" id="KW-0472">Membrane</keyword>
<evidence type="ECO:0000256" key="9">
    <source>
        <dbReference type="ARBA" id="ARBA00023306"/>
    </source>
</evidence>
<evidence type="ECO:0000256" key="3">
    <source>
        <dbReference type="ARBA" id="ARBA00021907"/>
    </source>
</evidence>
<keyword evidence="7 11" id="KW-1133">Transmembrane helix</keyword>